<reference evidence="2 3" key="1">
    <citation type="submission" date="2017-01" db="EMBL/GenBank/DDBJ databases">
        <authorList>
            <person name="Mah S.A."/>
            <person name="Swanson W.J."/>
            <person name="Moy G.W."/>
            <person name="Vacquier V.D."/>
        </authorList>
    </citation>
    <scope>NUCLEOTIDE SEQUENCE [LARGE SCALE GENOMIC DNA]</scope>
    <source>
        <strain evidence="2 3">DSM 18014</strain>
    </source>
</reference>
<feature type="transmembrane region" description="Helical" evidence="1">
    <location>
        <begin position="251"/>
        <end position="268"/>
    </location>
</feature>
<keyword evidence="1" id="KW-0812">Transmembrane</keyword>
<protein>
    <submittedName>
        <fullName evidence="2">Uncharacterized protein</fullName>
    </submittedName>
</protein>
<dbReference type="EMBL" id="FTOV01000004">
    <property type="protein sequence ID" value="SIS97921.1"/>
    <property type="molecule type" value="Genomic_DNA"/>
</dbReference>
<keyword evidence="1" id="KW-0472">Membrane</keyword>
<organism evidence="2 3">
    <name type="scientific">Chryseobacterium gambrini</name>
    <dbReference type="NCBI Taxonomy" id="373672"/>
    <lineage>
        <taxon>Bacteria</taxon>
        <taxon>Pseudomonadati</taxon>
        <taxon>Bacteroidota</taxon>
        <taxon>Flavobacteriia</taxon>
        <taxon>Flavobacteriales</taxon>
        <taxon>Weeksellaceae</taxon>
        <taxon>Chryseobacterium group</taxon>
        <taxon>Chryseobacterium</taxon>
    </lineage>
</organism>
<sequence>MSGFREFKYSIIIFIIGLITTSFIFIPSYWLFNIHPFPPKFGLDIWIILILVLLIPAYFIEIKLIKNFKLSKKREGVIILSSLFCIVMINFSMMDFMKNNYQTTKIISSVNEIYNSKSPKLIIKNFEIINNPVIYKNIRINKRSGSHYLQLYFLYPFKSEQNKNKVYYSLQFEILSDTKFFTEEEQMENFLTEKKKELQNYDFYRIKKFTYLTITDPNFDCYNKAVSNYSDIFLIPIANENDENQNSNIKFILGVFLFYIIIFLLTRVEEWK</sequence>
<feature type="transmembrane region" description="Helical" evidence="1">
    <location>
        <begin position="77"/>
        <end position="97"/>
    </location>
</feature>
<proteinExistence type="predicted"/>
<feature type="transmembrane region" description="Helical" evidence="1">
    <location>
        <begin position="12"/>
        <end position="32"/>
    </location>
</feature>
<evidence type="ECO:0000256" key="1">
    <source>
        <dbReference type="SAM" id="Phobius"/>
    </source>
</evidence>
<keyword evidence="1" id="KW-1133">Transmembrane helix</keyword>
<evidence type="ECO:0000313" key="3">
    <source>
        <dbReference type="Proteomes" id="UP000185781"/>
    </source>
</evidence>
<dbReference type="RefSeq" id="WP_139326142.1">
    <property type="nucleotide sequence ID" value="NZ_FTOV01000004.1"/>
</dbReference>
<evidence type="ECO:0000313" key="2">
    <source>
        <dbReference type="EMBL" id="SIS97921.1"/>
    </source>
</evidence>
<dbReference type="Proteomes" id="UP000185781">
    <property type="component" value="Unassembled WGS sequence"/>
</dbReference>
<dbReference type="AlphaFoldDB" id="A0A1N7NI37"/>
<accession>A0A1N7NI37</accession>
<feature type="transmembrane region" description="Helical" evidence="1">
    <location>
        <begin position="44"/>
        <end position="65"/>
    </location>
</feature>
<gene>
    <name evidence="2" type="ORF">SAMN05421785_104287</name>
</gene>
<name>A0A1N7NI37_9FLAO</name>